<dbReference type="CDD" id="cd06171">
    <property type="entry name" value="Sigma70_r4"/>
    <property type="match status" value="1"/>
</dbReference>
<dbReference type="AlphaFoldDB" id="A0A5J4QPM3"/>
<organism evidence="8">
    <name type="scientific">termite gut metagenome</name>
    <dbReference type="NCBI Taxonomy" id="433724"/>
    <lineage>
        <taxon>unclassified sequences</taxon>
        <taxon>metagenomes</taxon>
        <taxon>organismal metagenomes</taxon>
    </lineage>
</organism>
<dbReference type="InterPro" id="IPR039425">
    <property type="entry name" value="RNA_pol_sigma-70-like"/>
</dbReference>
<name>A0A5J4QPM3_9ZZZZ</name>
<accession>A0A5J4QPM3</accession>
<dbReference type="GO" id="GO:0006352">
    <property type="term" value="P:DNA-templated transcription initiation"/>
    <property type="evidence" value="ECO:0007669"/>
    <property type="project" value="InterPro"/>
</dbReference>
<keyword evidence="5" id="KW-0804">Transcription</keyword>
<evidence type="ECO:0000256" key="5">
    <source>
        <dbReference type="ARBA" id="ARBA00023163"/>
    </source>
</evidence>
<keyword evidence="3" id="KW-0731">Sigma factor</keyword>
<dbReference type="PANTHER" id="PTHR43133:SF8">
    <property type="entry name" value="RNA POLYMERASE SIGMA FACTOR HI_1459-RELATED"/>
    <property type="match status" value="1"/>
</dbReference>
<sequence>MLKKRKMMNNGFAYSDLPQNKKASDIFITYHTQLKRFISQRVPSKEDCEDILQDVFCQLAKIDLDANPIQQISAWLYSVARNRIIDRSRKHKEEEMPYFPDKEEEDLLVEEMTGLLLDENASPELDFIKSLIWDELEIALSELPSEQRTIFELTELDGFSFKEISESTGITVNTLISRKRYAVLHLRKRLIDLYEEFFEE</sequence>
<evidence type="ECO:0000256" key="3">
    <source>
        <dbReference type="ARBA" id="ARBA00023082"/>
    </source>
</evidence>
<dbReference type="GO" id="GO:0016987">
    <property type="term" value="F:sigma factor activity"/>
    <property type="evidence" value="ECO:0007669"/>
    <property type="project" value="UniProtKB-KW"/>
</dbReference>
<comment type="caution">
    <text evidence="8">The sequence shown here is derived from an EMBL/GenBank/DDBJ whole genome shotgun (WGS) entry which is preliminary data.</text>
</comment>
<dbReference type="InterPro" id="IPR013325">
    <property type="entry name" value="RNA_pol_sigma_r2"/>
</dbReference>
<dbReference type="EMBL" id="SNRY01003011">
    <property type="protein sequence ID" value="KAA6322573.1"/>
    <property type="molecule type" value="Genomic_DNA"/>
</dbReference>
<evidence type="ECO:0000259" key="7">
    <source>
        <dbReference type="Pfam" id="PF08281"/>
    </source>
</evidence>
<dbReference type="InterPro" id="IPR013249">
    <property type="entry name" value="RNA_pol_sigma70_r4_t2"/>
</dbReference>
<evidence type="ECO:0000256" key="1">
    <source>
        <dbReference type="ARBA" id="ARBA00010641"/>
    </source>
</evidence>
<dbReference type="Pfam" id="PF08281">
    <property type="entry name" value="Sigma70_r4_2"/>
    <property type="match status" value="1"/>
</dbReference>
<dbReference type="InterPro" id="IPR036388">
    <property type="entry name" value="WH-like_DNA-bd_sf"/>
</dbReference>
<comment type="similarity">
    <text evidence="1">Belongs to the sigma-70 factor family. ECF subfamily.</text>
</comment>
<evidence type="ECO:0000259" key="6">
    <source>
        <dbReference type="Pfam" id="PF04542"/>
    </source>
</evidence>
<dbReference type="NCBIfam" id="TIGR02937">
    <property type="entry name" value="sigma70-ECF"/>
    <property type="match status" value="1"/>
</dbReference>
<dbReference type="InterPro" id="IPR014284">
    <property type="entry name" value="RNA_pol_sigma-70_dom"/>
</dbReference>
<feature type="domain" description="RNA polymerase sigma factor 70 region 4 type 2" evidence="7">
    <location>
        <begin position="136"/>
        <end position="175"/>
    </location>
</feature>
<dbReference type="Pfam" id="PF04542">
    <property type="entry name" value="Sigma70_r2"/>
    <property type="match status" value="1"/>
</dbReference>
<evidence type="ECO:0000256" key="4">
    <source>
        <dbReference type="ARBA" id="ARBA00023125"/>
    </source>
</evidence>
<evidence type="ECO:0000256" key="2">
    <source>
        <dbReference type="ARBA" id="ARBA00023015"/>
    </source>
</evidence>
<dbReference type="SUPFAM" id="SSF88659">
    <property type="entry name" value="Sigma3 and sigma4 domains of RNA polymerase sigma factors"/>
    <property type="match status" value="1"/>
</dbReference>
<dbReference type="GO" id="GO:0003677">
    <property type="term" value="F:DNA binding"/>
    <property type="evidence" value="ECO:0007669"/>
    <property type="project" value="UniProtKB-KW"/>
</dbReference>
<dbReference type="SUPFAM" id="SSF88946">
    <property type="entry name" value="Sigma2 domain of RNA polymerase sigma factors"/>
    <property type="match status" value="1"/>
</dbReference>
<protein>
    <submittedName>
        <fullName evidence="8">ECF RNA polymerase sigma factor SigW</fullName>
    </submittedName>
</protein>
<dbReference type="Gene3D" id="1.10.10.10">
    <property type="entry name" value="Winged helix-like DNA-binding domain superfamily/Winged helix DNA-binding domain"/>
    <property type="match status" value="1"/>
</dbReference>
<dbReference type="InterPro" id="IPR007627">
    <property type="entry name" value="RNA_pol_sigma70_r2"/>
</dbReference>
<dbReference type="PANTHER" id="PTHR43133">
    <property type="entry name" value="RNA POLYMERASE ECF-TYPE SIGMA FACTO"/>
    <property type="match status" value="1"/>
</dbReference>
<reference evidence="8" key="1">
    <citation type="submission" date="2019-03" db="EMBL/GenBank/DDBJ databases">
        <title>Single cell metagenomics reveals metabolic interactions within the superorganism composed of flagellate Streblomastix strix and complex community of Bacteroidetes bacteria on its surface.</title>
        <authorList>
            <person name="Treitli S.C."/>
            <person name="Kolisko M."/>
            <person name="Husnik F."/>
            <person name="Keeling P."/>
            <person name="Hampl V."/>
        </authorList>
    </citation>
    <scope>NUCLEOTIDE SEQUENCE</scope>
    <source>
        <strain evidence="8">STM</strain>
    </source>
</reference>
<evidence type="ECO:0000313" key="8">
    <source>
        <dbReference type="EMBL" id="KAA6322573.1"/>
    </source>
</evidence>
<dbReference type="InterPro" id="IPR013324">
    <property type="entry name" value="RNA_pol_sigma_r3/r4-like"/>
</dbReference>
<proteinExistence type="inferred from homology"/>
<keyword evidence="4" id="KW-0238">DNA-binding</keyword>
<keyword evidence="2" id="KW-0805">Transcription regulation</keyword>
<feature type="domain" description="RNA polymerase sigma-70 region 2" evidence="6">
    <location>
        <begin position="29"/>
        <end position="92"/>
    </location>
</feature>
<gene>
    <name evidence="8" type="ORF">EZS27_027896</name>
</gene>
<dbReference type="Gene3D" id="1.10.1740.10">
    <property type="match status" value="1"/>
</dbReference>